<evidence type="ECO:0008006" key="4">
    <source>
        <dbReference type="Google" id="ProtNLM"/>
    </source>
</evidence>
<feature type="chain" id="PRO_5017282620" description="Tetratricopeptide repeat protein" evidence="1">
    <location>
        <begin position="21"/>
        <end position="213"/>
    </location>
</feature>
<dbReference type="Proteomes" id="UP000266183">
    <property type="component" value="Chromosome"/>
</dbReference>
<dbReference type="Gene3D" id="1.25.40.10">
    <property type="entry name" value="Tetratricopeptide repeat domain"/>
    <property type="match status" value="1"/>
</dbReference>
<evidence type="ECO:0000313" key="3">
    <source>
        <dbReference type="Proteomes" id="UP000266183"/>
    </source>
</evidence>
<dbReference type="AlphaFoldDB" id="A0A385SNJ3"/>
<feature type="signal peptide" evidence="1">
    <location>
        <begin position="1"/>
        <end position="20"/>
    </location>
</feature>
<protein>
    <recommendedName>
        <fullName evidence="4">Tetratricopeptide repeat protein</fullName>
    </recommendedName>
</protein>
<proteinExistence type="predicted"/>
<dbReference type="InterPro" id="IPR011990">
    <property type="entry name" value="TPR-like_helical_dom_sf"/>
</dbReference>
<keyword evidence="1" id="KW-0732">Signal</keyword>
<dbReference type="KEGG" id="chk:D4L85_23420"/>
<evidence type="ECO:0000313" key="2">
    <source>
        <dbReference type="EMBL" id="AYB33353.1"/>
    </source>
</evidence>
<dbReference type="EMBL" id="CP032382">
    <property type="protein sequence ID" value="AYB33353.1"/>
    <property type="molecule type" value="Genomic_DNA"/>
</dbReference>
<sequence>MFTYRLLVLLTLVLPAAVMAADDKYTETMQKNINIVYTATAPAELQNAVNTLERIGAAEKSKWEPFYYASFGYVMMANKESDASKKDTYLDQATAALAKAQALRPNDSEIVAMEGFIHMIRINVDPATRGQQYSGLATQNFRKAVSLNPENPRALALLAQIQFGTAAFFGSPATEACATNTQALEKFETFKPADALAPRWGKGMAESMKEKCK</sequence>
<dbReference type="SUPFAM" id="SSF48452">
    <property type="entry name" value="TPR-like"/>
    <property type="match status" value="1"/>
</dbReference>
<name>A0A385SNJ3_9BACT</name>
<gene>
    <name evidence="2" type="ORF">D4L85_23420</name>
</gene>
<organism evidence="2 3">
    <name type="scientific">Chryseolinea soli</name>
    <dbReference type="NCBI Taxonomy" id="2321403"/>
    <lineage>
        <taxon>Bacteria</taxon>
        <taxon>Pseudomonadati</taxon>
        <taxon>Bacteroidota</taxon>
        <taxon>Cytophagia</taxon>
        <taxon>Cytophagales</taxon>
        <taxon>Fulvivirgaceae</taxon>
        <taxon>Chryseolinea</taxon>
    </lineage>
</organism>
<evidence type="ECO:0000256" key="1">
    <source>
        <dbReference type="SAM" id="SignalP"/>
    </source>
</evidence>
<keyword evidence="3" id="KW-1185">Reference proteome</keyword>
<accession>A0A385SNJ3</accession>
<reference evidence="3" key="1">
    <citation type="submission" date="2018-09" db="EMBL/GenBank/DDBJ databases">
        <title>Chryseolinea sp. KIS68-18 isolated from soil.</title>
        <authorList>
            <person name="Weon H.-Y."/>
            <person name="Kwon S.-W."/>
            <person name="Lee S.A."/>
        </authorList>
    </citation>
    <scope>NUCLEOTIDE SEQUENCE [LARGE SCALE GENOMIC DNA]</scope>
    <source>
        <strain evidence="3">KIS68-18</strain>
    </source>
</reference>